<sequence>MDKQQFVFYLDGKAVKTHLHNQCHLKHNEEYIDKHVDYLSQHAIHVDQHINFDATTVYNRVETNTTQTCRAAQVRAVPRSTPSIATHARNSIADRREIPQSLSRMWKSKKTRKQDKGPEDF</sequence>
<comment type="caution">
    <text evidence="2">The sequence shown here is derived from an EMBL/GenBank/DDBJ whole genome shotgun (WGS) entry which is preliminary data.</text>
</comment>
<evidence type="ECO:0000313" key="3">
    <source>
        <dbReference type="Proteomes" id="UP000736335"/>
    </source>
</evidence>
<proteinExistence type="predicted"/>
<name>A0A9P6HP11_9AGAM</name>
<reference evidence="2" key="1">
    <citation type="journal article" date="2020" name="Nat. Commun.">
        <title>Large-scale genome sequencing of mycorrhizal fungi provides insights into the early evolution of symbiotic traits.</title>
        <authorList>
            <person name="Miyauchi S."/>
            <person name="Kiss E."/>
            <person name="Kuo A."/>
            <person name="Drula E."/>
            <person name="Kohler A."/>
            <person name="Sanchez-Garcia M."/>
            <person name="Morin E."/>
            <person name="Andreopoulos B."/>
            <person name="Barry K.W."/>
            <person name="Bonito G."/>
            <person name="Buee M."/>
            <person name="Carver A."/>
            <person name="Chen C."/>
            <person name="Cichocki N."/>
            <person name="Clum A."/>
            <person name="Culley D."/>
            <person name="Crous P.W."/>
            <person name="Fauchery L."/>
            <person name="Girlanda M."/>
            <person name="Hayes R.D."/>
            <person name="Keri Z."/>
            <person name="LaButti K."/>
            <person name="Lipzen A."/>
            <person name="Lombard V."/>
            <person name="Magnuson J."/>
            <person name="Maillard F."/>
            <person name="Murat C."/>
            <person name="Nolan M."/>
            <person name="Ohm R.A."/>
            <person name="Pangilinan J."/>
            <person name="Pereira M.F."/>
            <person name="Perotto S."/>
            <person name="Peter M."/>
            <person name="Pfister S."/>
            <person name="Riley R."/>
            <person name="Sitrit Y."/>
            <person name="Stielow J.B."/>
            <person name="Szollosi G."/>
            <person name="Zifcakova L."/>
            <person name="Stursova M."/>
            <person name="Spatafora J.W."/>
            <person name="Tedersoo L."/>
            <person name="Vaario L.M."/>
            <person name="Yamada A."/>
            <person name="Yan M."/>
            <person name="Wang P."/>
            <person name="Xu J."/>
            <person name="Bruns T."/>
            <person name="Baldrian P."/>
            <person name="Vilgalys R."/>
            <person name="Dunand C."/>
            <person name="Henrissat B."/>
            <person name="Grigoriev I.V."/>
            <person name="Hibbett D."/>
            <person name="Nagy L.G."/>
            <person name="Martin F.M."/>
        </authorList>
    </citation>
    <scope>NUCLEOTIDE SEQUENCE</scope>
    <source>
        <strain evidence="2">UH-Tt-Lm1</strain>
    </source>
</reference>
<keyword evidence="3" id="KW-1185">Reference proteome</keyword>
<evidence type="ECO:0000256" key="1">
    <source>
        <dbReference type="SAM" id="MobiDB-lite"/>
    </source>
</evidence>
<gene>
    <name evidence="2" type="ORF">BJ322DRAFT_1017808</name>
</gene>
<organism evidence="2 3">
    <name type="scientific">Thelephora terrestris</name>
    <dbReference type="NCBI Taxonomy" id="56493"/>
    <lineage>
        <taxon>Eukaryota</taxon>
        <taxon>Fungi</taxon>
        <taxon>Dikarya</taxon>
        <taxon>Basidiomycota</taxon>
        <taxon>Agaricomycotina</taxon>
        <taxon>Agaricomycetes</taxon>
        <taxon>Thelephorales</taxon>
        <taxon>Thelephoraceae</taxon>
        <taxon>Thelephora</taxon>
    </lineage>
</organism>
<protein>
    <submittedName>
        <fullName evidence="2">Uncharacterized protein</fullName>
    </submittedName>
</protein>
<accession>A0A9P6HP11</accession>
<dbReference type="EMBL" id="WIUZ02000002">
    <property type="protein sequence ID" value="KAF9791274.1"/>
    <property type="molecule type" value="Genomic_DNA"/>
</dbReference>
<feature type="region of interest" description="Disordered" evidence="1">
    <location>
        <begin position="80"/>
        <end position="121"/>
    </location>
</feature>
<dbReference type="AlphaFoldDB" id="A0A9P6HP11"/>
<reference evidence="2" key="2">
    <citation type="submission" date="2020-11" db="EMBL/GenBank/DDBJ databases">
        <authorList>
            <consortium name="DOE Joint Genome Institute"/>
            <person name="Kuo A."/>
            <person name="Miyauchi S."/>
            <person name="Kiss E."/>
            <person name="Drula E."/>
            <person name="Kohler A."/>
            <person name="Sanchez-Garcia M."/>
            <person name="Andreopoulos B."/>
            <person name="Barry K.W."/>
            <person name="Bonito G."/>
            <person name="Buee M."/>
            <person name="Carver A."/>
            <person name="Chen C."/>
            <person name="Cichocki N."/>
            <person name="Clum A."/>
            <person name="Culley D."/>
            <person name="Crous P.W."/>
            <person name="Fauchery L."/>
            <person name="Girlanda M."/>
            <person name="Hayes R."/>
            <person name="Keri Z."/>
            <person name="Labutti K."/>
            <person name="Lipzen A."/>
            <person name="Lombard V."/>
            <person name="Magnuson J."/>
            <person name="Maillard F."/>
            <person name="Morin E."/>
            <person name="Murat C."/>
            <person name="Nolan M."/>
            <person name="Ohm R."/>
            <person name="Pangilinan J."/>
            <person name="Pereira M."/>
            <person name="Perotto S."/>
            <person name="Peter M."/>
            <person name="Riley R."/>
            <person name="Sitrit Y."/>
            <person name="Stielow B."/>
            <person name="Szollosi G."/>
            <person name="Zifcakova L."/>
            <person name="Stursova M."/>
            <person name="Spatafora J.W."/>
            <person name="Tedersoo L."/>
            <person name="Vaario L.-M."/>
            <person name="Yamada A."/>
            <person name="Yan M."/>
            <person name="Wang P."/>
            <person name="Xu J."/>
            <person name="Bruns T."/>
            <person name="Baldrian P."/>
            <person name="Vilgalys R."/>
            <person name="Henrissat B."/>
            <person name="Grigoriev I.V."/>
            <person name="Hibbett D."/>
            <person name="Nagy L.G."/>
            <person name="Martin F.M."/>
        </authorList>
    </citation>
    <scope>NUCLEOTIDE SEQUENCE</scope>
    <source>
        <strain evidence="2">UH-Tt-Lm1</strain>
    </source>
</reference>
<evidence type="ECO:0000313" key="2">
    <source>
        <dbReference type="EMBL" id="KAF9791274.1"/>
    </source>
</evidence>
<dbReference type="Proteomes" id="UP000736335">
    <property type="component" value="Unassembled WGS sequence"/>
</dbReference>